<reference evidence="1 2" key="1">
    <citation type="journal article" date="2005" name="Science">
        <title>Complete genome sequence and lytic phase transcription profile of a Coccolithovirus.</title>
        <authorList>
            <person name="Wilson W.H."/>
            <person name="Schroeder D.C."/>
            <person name="Allen M.J."/>
            <person name="Holden M.T.G."/>
            <person name="Parkhill J."/>
            <person name="Barrell B.G."/>
            <person name="Churcher C."/>
            <person name="Hamlin N."/>
            <person name="Mungall K."/>
            <person name="Norbertczak H."/>
            <person name="Quail M.A."/>
            <person name="Price C."/>
            <person name="Rabbinowitsch E."/>
            <person name="Walker D."/>
            <person name="Craigon M."/>
            <person name="Roy D."/>
            <person name="Ghazal P."/>
        </authorList>
    </citation>
    <scope>NUCLEOTIDE SEQUENCE [LARGE SCALE GENOMIC DNA]</scope>
    <source>
        <strain evidence="2">Isolate United Kingdom/English Channel/1999</strain>
    </source>
</reference>
<evidence type="ECO:0000313" key="2">
    <source>
        <dbReference type="Proteomes" id="UP000000863"/>
    </source>
</evidence>
<gene>
    <name evidence="1" type="ORF">EhV282</name>
</gene>
<dbReference type="GeneID" id="3654901"/>
<name>Q4A2J8_EHV8U</name>
<organismHost>
    <name type="scientific">Emiliania huxleyi</name>
    <name type="common">Coccolithophore</name>
    <name type="synonym">Pontosphaera huxleyi</name>
    <dbReference type="NCBI Taxonomy" id="2903"/>
</organismHost>
<sequence length="371" mass="42753">MDPYFDENLSAAHGTPVIDINDPYTDFIQQFIMAAPTPSDISFPIKQQGPVCYLFSAALCIYYSHLRPKIDKILQGYDPGINQMLLEYAGPALRAEMLNNNRKNTLATCNTIYHFIHSHIVEFDQLPNWVKMAYRAFLNEQYTLDEDGKNGGYIEIALWTLINSCGIPCMKENLIILDYDELEEEYDSSSNSNNNKYINFGINPYQPVILHLLSEQQTLGVQKYRRDPDAVVTIINLLLNKIVAIGDLIRSYYVEYKDYRISNLALGMMYHSWTRGKDKLHRHCIFVSYTYNNIFVIDGNIGEIMGLEEYIHYMFSNMCYDMFITSLSVLVIPINHENAVNDFFDEMDTEGEFDEAIGNAFDMLDTDGIFD</sequence>
<evidence type="ECO:0000313" key="1">
    <source>
        <dbReference type="EMBL" id="CAI65708.1"/>
    </source>
</evidence>
<proteinExistence type="predicted"/>
<accession>Q4A2J8</accession>
<dbReference type="Proteomes" id="UP000000863">
    <property type="component" value="Segment"/>
</dbReference>
<dbReference type="KEGG" id="vg:3654901"/>
<organism evidence="1 2">
    <name type="scientific">Emiliania huxleyi virus 86 (isolate United Kingdom/English Channel/1999)</name>
    <name type="common">EhV-86</name>
    <dbReference type="NCBI Taxonomy" id="654925"/>
    <lineage>
        <taxon>Viruses</taxon>
        <taxon>Varidnaviria</taxon>
        <taxon>Bamfordvirae</taxon>
        <taxon>Nucleocytoviricota</taxon>
        <taxon>Megaviricetes</taxon>
        <taxon>Algavirales</taxon>
        <taxon>Phycodnaviridae</taxon>
        <taxon>Coccolithovirus</taxon>
        <taxon>Coccolithovirus huxleyi</taxon>
        <taxon>Emiliania huxleyi virus 86</taxon>
    </lineage>
</organism>
<dbReference type="EMBL" id="AJ890364">
    <property type="protein sequence ID" value="CAI65708.1"/>
    <property type="molecule type" value="Genomic_DNA"/>
</dbReference>
<dbReference type="RefSeq" id="YP_294039.1">
    <property type="nucleotide sequence ID" value="NC_007346.1"/>
</dbReference>
<protein>
    <submittedName>
        <fullName evidence="1">Uncharacterized protein</fullName>
    </submittedName>
</protein>
<keyword evidence="2" id="KW-1185">Reference proteome</keyword>